<evidence type="ECO:0000313" key="2">
    <source>
        <dbReference type="Proteomes" id="UP000053477"/>
    </source>
</evidence>
<name>A0A0H2SNP5_9AGAM</name>
<dbReference type="Proteomes" id="UP000053477">
    <property type="component" value="Unassembled WGS sequence"/>
</dbReference>
<organism evidence="1 2">
    <name type="scientific">Schizopora paradoxa</name>
    <dbReference type="NCBI Taxonomy" id="27342"/>
    <lineage>
        <taxon>Eukaryota</taxon>
        <taxon>Fungi</taxon>
        <taxon>Dikarya</taxon>
        <taxon>Basidiomycota</taxon>
        <taxon>Agaricomycotina</taxon>
        <taxon>Agaricomycetes</taxon>
        <taxon>Hymenochaetales</taxon>
        <taxon>Schizoporaceae</taxon>
        <taxon>Schizopora</taxon>
    </lineage>
</organism>
<reference evidence="1 2" key="1">
    <citation type="submission" date="2015-04" db="EMBL/GenBank/DDBJ databases">
        <title>Complete genome sequence of Schizopora paradoxa KUC8140, a cosmopolitan wood degrader in East Asia.</title>
        <authorList>
            <consortium name="DOE Joint Genome Institute"/>
            <person name="Min B."/>
            <person name="Park H."/>
            <person name="Jang Y."/>
            <person name="Kim J.-J."/>
            <person name="Kim K.H."/>
            <person name="Pangilinan J."/>
            <person name="Lipzen A."/>
            <person name="Riley R."/>
            <person name="Grigoriev I.V."/>
            <person name="Spatafora J.W."/>
            <person name="Choi I.-G."/>
        </authorList>
    </citation>
    <scope>NUCLEOTIDE SEQUENCE [LARGE SCALE GENOMIC DNA]</scope>
    <source>
        <strain evidence="1 2">KUC8140</strain>
    </source>
</reference>
<dbReference type="EMBL" id="KQ085892">
    <property type="protein sequence ID" value="KLO18686.1"/>
    <property type="molecule type" value="Genomic_DNA"/>
</dbReference>
<protein>
    <submittedName>
        <fullName evidence="1">Uncharacterized protein</fullName>
    </submittedName>
</protein>
<proteinExistence type="predicted"/>
<dbReference type="AlphaFoldDB" id="A0A0H2SNP5"/>
<accession>A0A0H2SNP5</accession>
<keyword evidence="2" id="KW-1185">Reference proteome</keyword>
<evidence type="ECO:0000313" key="1">
    <source>
        <dbReference type="EMBL" id="KLO18686.1"/>
    </source>
</evidence>
<gene>
    <name evidence="1" type="ORF">SCHPADRAFT_899482</name>
</gene>
<sequence length="113" mass="12757">MSLVPALDSLLTPLRQAIPPMGLPVAFGLLFLLDFTTSEPEQKKTDLGDRDDSDLEELFIQPQAKASCIARHGSYLSRTSSFVSLDDSDRDDEGEFDIDEPIYFEPRKRRHTI</sequence>
<dbReference type="InParanoid" id="A0A0H2SNP5"/>